<proteinExistence type="inferred from homology"/>
<comment type="caution">
    <text evidence="10">The sequence shown here is derived from an EMBL/GenBank/DDBJ whole genome shotgun (WGS) entry which is preliminary data.</text>
</comment>
<feature type="active site" description="Nucleophile" evidence="7">
    <location>
        <position position="202"/>
    </location>
</feature>
<dbReference type="GO" id="GO:0018104">
    <property type="term" value="P:peptidoglycan-protein cross-linking"/>
    <property type="evidence" value="ECO:0007669"/>
    <property type="project" value="TreeGrafter"/>
</dbReference>
<dbReference type="GO" id="GO:0005576">
    <property type="term" value="C:extracellular region"/>
    <property type="evidence" value="ECO:0007669"/>
    <property type="project" value="TreeGrafter"/>
</dbReference>
<evidence type="ECO:0000256" key="2">
    <source>
        <dbReference type="ARBA" id="ARBA00005992"/>
    </source>
</evidence>
<keyword evidence="4 7" id="KW-0133">Cell shape</keyword>
<evidence type="ECO:0000313" key="10">
    <source>
        <dbReference type="EMBL" id="MBK1825712.1"/>
    </source>
</evidence>
<protein>
    <submittedName>
        <fullName evidence="10">L,D-transpeptidase family protein</fullName>
    </submittedName>
</protein>
<evidence type="ECO:0000256" key="1">
    <source>
        <dbReference type="ARBA" id="ARBA00004752"/>
    </source>
</evidence>
<evidence type="ECO:0000256" key="6">
    <source>
        <dbReference type="ARBA" id="ARBA00023316"/>
    </source>
</evidence>
<gene>
    <name evidence="10" type="ORF">JIN81_01665</name>
</gene>
<dbReference type="InterPro" id="IPR050979">
    <property type="entry name" value="LD-transpeptidase"/>
</dbReference>
<dbReference type="InterPro" id="IPR005490">
    <property type="entry name" value="LD_TPept_cat_dom"/>
</dbReference>
<dbReference type="GO" id="GO:0071555">
    <property type="term" value="P:cell wall organization"/>
    <property type="evidence" value="ECO:0007669"/>
    <property type="project" value="UniProtKB-UniRule"/>
</dbReference>
<feature type="signal peptide" evidence="8">
    <location>
        <begin position="1"/>
        <end position="30"/>
    </location>
</feature>
<keyword evidence="11" id="KW-1185">Reference proteome</keyword>
<dbReference type="InterPro" id="IPR038063">
    <property type="entry name" value="Transpep_catalytic_dom"/>
</dbReference>
<sequence>MSKTPSKSFVYRLVAPAMALGGALFLASCATDTGYTLGPDGKPYDKDGNAINPFEEGTYEHFKAEPGYPKTSNVWKNDEVLARTSAENSSLVISIPLQRGFLMNGEEVAIDYPVSTGRKSHPTPTGEYKILEKEAEKRSNAYGKIYDAEGNVVNSDADSRKDEIPEGGKFVGASMPYWMRLTWDGVGHHIGRVPRYPASHACIRGPRSVMPTVFKKTKLGTPVVVE</sequence>
<dbReference type="AlphaFoldDB" id="A0A934R7J9"/>
<dbReference type="GO" id="GO:0016740">
    <property type="term" value="F:transferase activity"/>
    <property type="evidence" value="ECO:0007669"/>
    <property type="project" value="UniProtKB-KW"/>
</dbReference>
<evidence type="ECO:0000313" key="11">
    <source>
        <dbReference type="Proteomes" id="UP000658278"/>
    </source>
</evidence>
<dbReference type="Proteomes" id="UP000658278">
    <property type="component" value="Unassembled WGS sequence"/>
</dbReference>
<dbReference type="PANTHER" id="PTHR30582">
    <property type="entry name" value="L,D-TRANSPEPTIDASE"/>
    <property type="match status" value="1"/>
</dbReference>
<evidence type="ECO:0000256" key="5">
    <source>
        <dbReference type="ARBA" id="ARBA00022984"/>
    </source>
</evidence>
<feature type="chain" id="PRO_5038109883" evidence="8">
    <location>
        <begin position="31"/>
        <end position="226"/>
    </location>
</feature>
<dbReference type="CDD" id="cd16913">
    <property type="entry name" value="YkuD_like"/>
    <property type="match status" value="1"/>
</dbReference>
<evidence type="ECO:0000256" key="3">
    <source>
        <dbReference type="ARBA" id="ARBA00022679"/>
    </source>
</evidence>
<feature type="domain" description="L,D-TPase catalytic" evidence="9">
    <location>
        <begin position="89"/>
        <end position="226"/>
    </location>
</feature>
<comment type="similarity">
    <text evidence="2">Belongs to the YkuD family.</text>
</comment>
<evidence type="ECO:0000256" key="4">
    <source>
        <dbReference type="ARBA" id="ARBA00022960"/>
    </source>
</evidence>
<reference evidence="10" key="1">
    <citation type="submission" date="2021-01" db="EMBL/GenBank/DDBJ databases">
        <title>Modified the classification status of verrucomicrobia.</title>
        <authorList>
            <person name="Feng X."/>
        </authorList>
    </citation>
    <scope>NUCLEOTIDE SEQUENCE</scope>
    <source>
        <strain evidence="10">KCTC 22201</strain>
    </source>
</reference>
<dbReference type="GO" id="GO:0071972">
    <property type="term" value="F:peptidoglycan L,D-transpeptidase activity"/>
    <property type="evidence" value="ECO:0007669"/>
    <property type="project" value="TreeGrafter"/>
</dbReference>
<dbReference type="RefSeq" id="WP_200275654.1">
    <property type="nucleotide sequence ID" value="NZ_JAENII010000001.1"/>
</dbReference>
<comment type="pathway">
    <text evidence="1 7">Cell wall biogenesis; peptidoglycan biosynthesis.</text>
</comment>
<dbReference type="PROSITE" id="PS52029">
    <property type="entry name" value="LD_TPASE"/>
    <property type="match status" value="1"/>
</dbReference>
<dbReference type="Pfam" id="PF03734">
    <property type="entry name" value="YkuD"/>
    <property type="match status" value="1"/>
</dbReference>
<dbReference type="PROSITE" id="PS51257">
    <property type="entry name" value="PROKAR_LIPOPROTEIN"/>
    <property type="match status" value="1"/>
</dbReference>
<feature type="active site" description="Proton donor/acceptor" evidence="7">
    <location>
        <position position="189"/>
    </location>
</feature>
<dbReference type="SUPFAM" id="SSF141523">
    <property type="entry name" value="L,D-transpeptidase catalytic domain-like"/>
    <property type="match status" value="1"/>
</dbReference>
<keyword evidence="8" id="KW-0732">Signal</keyword>
<keyword evidence="5 7" id="KW-0573">Peptidoglycan synthesis</keyword>
<evidence type="ECO:0000256" key="7">
    <source>
        <dbReference type="PROSITE-ProRule" id="PRU01373"/>
    </source>
</evidence>
<dbReference type="GO" id="GO:0008360">
    <property type="term" value="P:regulation of cell shape"/>
    <property type="evidence" value="ECO:0007669"/>
    <property type="project" value="UniProtKB-UniRule"/>
</dbReference>
<dbReference type="Gene3D" id="2.40.440.10">
    <property type="entry name" value="L,D-transpeptidase catalytic domain-like"/>
    <property type="match status" value="1"/>
</dbReference>
<accession>A0A934R7J9</accession>
<keyword evidence="3" id="KW-0808">Transferase</keyword>
<keyword evidence="6 7" id="KW-0961">Cell wall biogenesis/degradation</keyword>
<evidence type="ECO:0000259" key="9">
    <source>
        <dbReference type="PROSITE" id="PS52029"/>
    </source>
</evidence>
<dbReference type="PANTHER" id="PTHR30582:SF2">
    <property type="entry name" value="L,D-TRANSPEPTIDASE YCIB-RELATED"/>
    <property type="match status" value="1"/>
</dbReference>
<dbReference type="EMBL" id="JAENII010000001">
    <property type="protein sequence ID" value="MBK1825712.1"/>
    <property type="molecule type" value="Genomic_DNA"/>
</dbReference>
<name>A0A934R7J9_9BACT</name>
<organism evidence="10 11">
    <name type="scientific">Haloferula rosea</name>
    <dbReference type="NCBI Taxonomy" id="490093"/>
    <lineage>
        <taxon>Bacteria</taxon>
        <taxon>Pseudomonadati</taxon>
        <taxon>Verrucomicrobiota</taxon>
        <taxon>Verrucomicrobiia</taxon>
        <taxon>Verrucomicrobiales</taxon>
        <taxon>Verrucomicrobiaceae</taxon>
        <taxon>Haloferula</taxon>
    </lineage>
</organism>
<evidence type="ECO:0000256" key="8">
    <source>
        <dbReference type="SAM" id="SignalP"/>
    </source>
</evidence>